<protein>
    <submittedName>
        <fullName evidence="1">Uncharacterized protein</fullName>
    </submittedName>
</protein>
<keyword evidence="2" id="KW-1185">Reference proteome</keyword>
<evidence type="ECO:0000313" key="2">
    <source>
        <dbReference type="Proteomes" id="UP001501222"/>
    </source>
</evidence>
<name>A0ABP6VPS3_9ACTN</name>
<accession>A0ABP6VPS3</accession>
<evidence type="ECO:0000313" key="1">
    <source>
        <dbReference type="EMBL" id="GAA3536912.1"/>
    </source>
</evidence>
<proteinExistence type="predicted"/>
<dbReference type="EMBL" id="BAABAA010000001">
    <property type="protein sequence ID" value="GAA3536912.1"/>
    <property type="molecule type" value="Genomic_DNA"/>
</dbReference>
<organism evidence="1 2">
    <name type="scientific">Kribbella ginsengisoli</name>
    <dbReference type="NCBI Taxonomy" id="363865"/>
    <lineage>
        <taxon>Bacteria</taxon>
        <taxon>Bacillati</taxon>
        <taxon>Actinomycetota</taxon>
        <taxon>Actinomycetes</taxon>
        <taxon>Propionibacteriales</taxon>
        <taxon>Kribbellaceae</taxon>
        <taxon>Kribbella</taxon>
    </lineage>
</organism>
<comment type="caution">
    <text evidence="1">The sequence shown here is derived from an EMBL/GenBank/DDBJ whole genome shotgun (WGS) entry which is preliminary data.</text>
</comment>
<dbReference type="Proteomes" id="UP001501222">
    <property type="component" value="Unassembled WGS sequence"/>
</dbReference>
<sequence>MSYWGWNRWSNTHLNHTPGAQDLKDVSNLANSATRNGARKDSTVEEKQAYFAQYDGAYPGLAGGGAQGGRIHQGAGFSVSGRPTASGVTVAAPDWAPEAANHPLVVVGRRD</sequence>
<reference evidence="2" key="1">
    <citation type="journal article" date="2019" name="Int. J. Syst. Evol. Microbiol.">
        <title>The Global Catalogue of Microorganisms (GCM) 10K type strain sequencing project: providing services to taxonomists for standard genome sequencing and annotation.</title>
        <authorList>
            <consortium name="The Broad Institute Genomics Platform"/>
            <consortium name="The Broad Institute Genome Sequencing Center for Infectious Disease"/>
            <person name="Wu L."/>
            <person name="Ma J."/>
        </authorList>
    </citation>
    <scope>NUCLEOTIDE SEQUENCE [LARGE SCALE GENOMIC DNA]</scope>
    <source>
        <strain evidence="2">JCM 16928</strain>
    </source>
</reference>
<gene>
    <name evidence="1" type="ORF">GCM10022235_00450</name>
</gene>